<dbReference type="InterPro" id="IPR036388">
    <property type="entry name" value="WH-like_DNA-bd_sf"/>
</dbReference>
<feature type="domain" description="Transcription regulator TrmB N-terminal" evidence="1">
    <location>
        <begin position="8"/>
        <end position="72"/>
    </location>
</feature>
<dbReference type="AlphaFoldDB" id="A0A1G2ARH1"/>
<evidence type="ECO:0000313" key="2">
    <source>
        <dbReference type="EMBL" id="OGY79245.1"/>
    </source>
</evidence>
<dbReference type="PANTHER" id="PTHR34293:SF1">
    <property type="entry name" value="HTH-TYPE TRANSCRIPTIONAL REGULATOR TRMBL2"/>
    <property type="match status" value="1"/>
</dbReference>
<organism evidence="2 3">
    <name type="scientific">Candidatus Kerfeldbacteria bacterium RIFCSPHIGHO2_02_FULL_42_14</name>
    <dbReference type="NCBI Taxonomy" id="1798540"/>
    <lineage>
        <taxon>Bacteria</taxon>
        <taxon>Candidatus Kerfeldiibacteriota</taxon>
    </lineage>
</organism>
<dbReference type="InterPro" id="IPR002831">
    <property type="entry name" value="Tscrpt_reg_TrmB_N"/>
</dbReference>
<dbReference type="InterPro" id="IPR051797">
    <property type="entry name" value="TrmB-like"/>
</dbReference>
<dbReference type="CDD" id="cd00090">
    <property type="entry name" value="HTH_ARSR"/>
    <property type="match status" value="1"/>
</dbReference>
<dbReference type="InterPro" id="IPR011991">
    <property type="entry name" value="ArsR-like_HTH"/>
</dbReference>
<dbReference type="EMBL" id="MHKB01000009">
    <property type="protein sequence ID" value="OGY79245.1"/>
    <property type="molecule type" value="Genomic_DNA"/>
</dbReference>
<dbReference type="PANTHER" id="PTHR34293">
    <property type="entry name" value="HTH-TYPE TRANSCRIPTIONAL REGULATOR TRMBL2"/>
    <property type="match status" value="1"/>
</dbReference>
<sequence length="265" mass="30417">MLYKELIQLGLSEKEAKVYLASLELGKATVQKIAEKSGVNRATTYFILESLLKLGLVSTYDQDKKTYFSAEPPELLINLLKKQEAEIHQKARNFENILPELRSVYNLAEDKPRVRFYEGKDGLFAIQQDFLQTNDRKIETVFSRDDVEEVFTQQEREEYLNKRLNKQLHCFAIYTRKGGSFLPDSVGQMMADAYYIPSDKYPISSDITIYDDKIAMASLRGKLSGVIIENKEIANTLRSIFYLALETAKTFRKKDSSSETDKTPS</sequence>
<dbReference type="SUPFAM" id="SSF46785">
    <property type="entry name" value="Winged helix' DNA-binding domain"/>
    <property type="match status" value="1"/>
</dbReference>
<dbReference type="Gene3D" id="1.10.10.10">
    <property type="entry name" value="Winged helix-like DNA-binding domain superfamily/Winged helix DNA-binding domain"/>
    <property type="match status" value="1"/>
</dbReference>
<reference evidence="2 3" key="1">
    <citation type="journal article" date="2016" name="Nat. Commun.">
        <title>Thousands of microbial genomes shed light on interconnected biogeochemical processes in an aquifer system.</title>
        <authorList>
            <person name="Anantharaman K."/>
            <person name="Brown C.T."/>
            <person name="Hug L.A."/>
            <person name="Sharon I."/>
            <person name="Castelle C.J."/>
            <person name="Probst A.J."/>
            <person name="Thomas B.C."/>
            <person name="Singh A."/>
            <person name="Wilkins M.J."/>
            <person name="Karaoz U."/>
            <person name="Brodie E.L."/>
            <person name="Williams K.H."/>
            <person name="Hubbard S.S."/>
            <person name="Banfield J.F."/>
        </authorList>
    </citation>
    <scope>NUCLEOTIDE SEQUENCE [LARGE SCALE GENOMIC DNA]</scope>
</reference>
<dbReference type="InterPro" id="IPR036390">
    <property type="entry name" value="WH_DNA-bd_sf"/>
</dbReference>
<dbReference type="Pfam" id="PF01978">
    <property type="entry name" value="TrmB"/>
    <property type="match status" value="1"/>
</dbReference>
<evidence type="ECO:0000259" key="1">
    <source>
        <dbReference type="Pfam" id="PF01978"/>
    </source>
</evidence>
<dbReference type="Proteomes" id="UP000177165">
    <property type="component" value="Unassembled WGS sequence"/>
</dbReference>
<dbReference type="STRING" id="1798540.A3B74_00110"/>
<gene>
    <name evidence="2" type="ORF">A3B74_00110</name>
</gene>
<proteinExistence type="predicted"/>
<accession>A0A1G2ARH1</accession>
<name>A0A1G2ARH1_9BACT</name>
<protein>
    <recommendedName>
        <fullName evidence="1">Transcription regulator TrmB N-terminal domain-containing protein</fullName>
    </recommendedName>
</protein>
<evidence type="ECO:0000313" key="3">
    <source>
        <dbReference type="Proteomes" id="UP000177165"/>
    </source>
</evidence>
<comment type="caution">
    <text evidence="2">The sequence shown here is derived from an EMBL/GenBank/DDBJ whole genome shotgun (WGS) entry which is preliminary data.</text>
</comment>